<keyword evidence="1" id="KW-0732">Signal</keyword>
<dbReference type="EMBL" id="GBRH01241556">
    <property type="protein sequence ID" value="JAD56339.1"/>
    <property type="molecule type" value="Transcribed_RNA"/>
</dbReference>
<evidence type="ECO:0000256" key="1">
    <source>
        <dbReference type="SAM" id="SignalP"/>
    </source>
</evidence>
<evidence type="ECO:0000313" key="2">
    <source>
        <dbReference type="EMBL" id="JAD56339.1"/>
    </source>
</evidence>
<reference evidence="2" key="2">
    <citation type="journal article" date="2015" name="Data Brief">
        <title>Shoot transcriptome of the giant reed, Arundo donax.</title>
        <authorList>
            <person name="Barrero R.A."/>
            <person name="Guerrero F.D."/>
            <person name="Moolhuijzen P."/>
            <person name="Goolsby J.A."/>
            <person name="Tidwell J."/>
            <person name="Bellgard S.E."/>
            <person name="Bellgard M.I."/>
        </authorList>
    </citation>
    <scope>NUCLEOTIDE SEQUENCE</scope>
    <source>
        <tissue evidence="2">Shoot tissue taken approximately 20 cm above the soil surface</tissue>
    </source>
</reference>
<proteinExistence type="predicted"/>
<dbReference type="AlphaFoldDB" id="A0A0A9AX61"/>
<sequence length="54" mass="6091">MSMERHTPPNMRPLRMLFLLLWNTVCKSVVVVLSTTTTSELGSCSQNTTNYLTS</sequence>
<protein>
    <submittedName>
        <fullName evidence="2">Uncharacterized protein</fullName>
    </submittedName>
</protein>
<name>A0A0A9AX61_ARUDO</name>
<organism evidence="2">
    <name type="scientific">Arundo donax</name>
    <name type="common">Giant reed</name>
    <name type="synonym">Donax arundinaceus</name>
    <dbReference type="NCBI Taxonomy" id="35708"/>
    <lineage>
        <taxon>Eukaryota</taxon>
        <taxon>Viridiplantae</taxon>
        <taxon>Streptophyta</taxon>
        <taxon>Embryophyta</taxon>
        <taxon>Tracheophyta</taxon>
        <taxon>Spermatophyta</taxon>
        <taxon>Magnoliopsida</taxon>
        <taxon>Liliopsida</taxon>
        <taxon>Poales</taxon>
        <taxon>Poaceae</taxon>
        <taxon>PACMAD clade</taxon>
        <taxon>Arundinoideae</taxon>
        <taxon>Arundineae</taxon>
        <taxon>Arundo</taxon>
    </lineage>
</organism>
<accession>A0A0A9AX61</accession>
<feature type="signal peptide" evidence="1">
    <location>
        <begin position="1"/>
        <end position="28"/>
    </location>
</feature>
<reference evidence="2" key="1">
    <citation type="submission" date="2014-09" db="EMBL/GenBank/DDBJ databases">
        <authorList>
            <person name="Magalhaes I.L.F."/>
            <person name="Oliveira U."/>
            <person name="Santos F.R."/>
            <person name="Vidigal T.H.D.A."/>
            <person name="Brescovit A.D."/>
            <person name="Santos A.J."/>
        </authorList>
    </citation>
    <scope>NUCLEOTIDE SEQUENCE</scope>
    <source>
        <tissue evidence="2">Shoot tissue taken approximately 20 cm above the soil surface</tissue>
    </source>
</reference>
<feature type="chain" id="PRO_5002042730" evidence="1">
    <location>
        <begin position="29"/>
        <end position="54"/>
    </location>
</feature>